<dbReference type="OrthoDB" id="9977941at2759"/>
<evidence type="ECO:0000313" key="3">
    <source>
        <dbReference type="Proteomes" id="UP000594364"/>
    </source>
</evidence>
<evidence type="ECO:0000256" key="1">
    <source>
        <dbReference type="SAM" id="SignalP"/>
    </source>
</evidence>
<protein>
    <recommendedName>
        <fullName evidence="4">SMP-30/Gluconolactonase/LRE-like region domain-containing protein</fullName>
    </recommendedName>
</protein>
<evidence type="ECO:0008006" key="4">
    <source>
        <dbReference type="Google" id="ProtNLM"/>
    </source>
</evidence>
<dbReference type="PANTHER" id="PTHR42060:SF1">
    <property type="entry name" value="NHL REPEAT-CONTAINING PROTEIN"/>
    <property type="match status" value="1"/>
</dbReference>
<evidence type="ECO:0000313" key="2">
    <source>
        <dbReference type="EMBL" id="QPG94059.1"/>
    </source>
</evidence>
<dbReference type="EMBL" id="CP031385">
    <property type="protein sequence ID" value="QPG94059.1"/>
    <property type="molecule type" value="Genomic_DNA"/>
</dbReference>
<dbReference type="PANTHER" id="PTHR42060">
    <property type="entry name" value="NHL REPEAT-CONTAINING PROTEIN-RELATED"/>
    <property type="match status" value="1"/>
</dbReference>
<dbReference type="Proteomes" id="UP000594364">
    <property type="component" value="Chromosome 1"/>
</dbReference>
<dbReference type="AlphaFoldDB" id="A0A7S9KKN9"/>
<name>A0A7S9KKN9_EPIFF</name>
<organism evidence="2 3">
    <name type="scientific">Epichloe festucae (strain Fl1)</name>
    <dbReference type="NCBI Taxonomy" id="877507"/>
    <lineage>
        <taxon>Eukaryota</taxon>
        <taxon>Fungi</taxon>
        <taxon>Dikarya</taxon>
        <taxon>Ascomycota</taxon>
        <taxon>Pezizomycotina</taxon>
        <taxon>Sordariomycetes</taxon>
        <taxon>Hypocreomycetidae</taxon>
        <taxon>Hypocreales</taxon>
        <taxon>Clavicipitaceae</taxon>
        <taxon>Epichloe</taxon>
    </lineage>
</organism>
<feature type="signal peptide" evidence="1">
    <location>
        <begin position="1"/>
        <end position="21"/>
    </location>
</feature>
<sequence length="331" mass="35153">MATSLRVAAATLLALVGGVISQPVTQPPHRLIHQFPENVWIENIAVRHNGNLLLTTLTPNASLYEVINPASKNPSTELRFTETSVDSFFGIAELSPDKFAILGGNHTPTAGLPGQWSVWTVDFARHNGIKPQLAATLPDAVLLNGASPVPGFPDFILAADSTRGVVFRVNVRTHKVDITQDLPEMKPRSDTAISIGINGLRIRGNHLYFTNSATHAFYRIKVNKDGTTVNGAKVETVSVIDASFADDFAFGPGLDSTAWVVTNSDDSIVAVHSNGQSQEVAGGVGSPIIPSDTSCRFGRTLADASMLYVTTAGTGSAGGKVEAIDVSRVRR</sequence>
<keyword evidence="3" id="KW-1185">Reference proteome</keyword>
<reference evidence="2 3" key="1">
    <citation type="journal article" date="2018" name="PLoS Genet.">
        <title>Repeat elements organise 3D genome structure and mediate transcription in the filamentous fungus Epichloe festucae.</title>
        <authorList>
            <person name="Winter D.J."/>
            <person name="Ganley A.R.D."/>
            <person name="Young C.A."/>
            <person name="Liachko I."/>
            <person name="Schardl C.L."/>
            <person name="Dupont P.Y."/>
            <person name="Berry D."/>
            <person name="Ram A."/>
            <person name="Scott B."/>
            <person name="Cox M.P."/>
        </authorList>
    </citation>
    <scope>NUCLEOTIDE SEQUENCE [LARGE SCALE GENOMIC DNA]</scope>
    <source>
        <strain evidence="2 3">Fl1</strain>
    </source>
</reference>
<gene>
    <name evidence="2" type="ORF">C2857_004358</name>
</gene>
<dbReference type="InterPro" id="IPR052998">
    <property type="entry name" value="Hetero-Diels-Alderase-like"/>
</dbReference>
<accession>A0A7S9KKN9</accession>
<proteinExistence type="predicted"/>
<keyword evidence="1" id="KW-0732">Signal</keyword>
<feature type="chain" id="PRO_5034510247" description="SMP-30/Gluconolactonase/LRE-like region domain-containing protein" evidence="1">
    <location>
        <begin position="22"/>
        <end position="331"/>
    </location>
</feature>
<dbReference type="InterPro" id="IPR011042">
    <property type="entry name" value="6-blade_b-propeller_TolB-like"/>
</dbReference>
<dbReference type="SUPFAM" id="SSF63829">
    <property type="entry name" value="Calcium-dependent phosphotriesterase"/>
    <property type="match status" value="1"/>
</dbReference>
<dbReference type="Gene3D" id="2.120.10.30">
    <property type="entry name" value="TolB, C-terminal domain"/>
    <property type="match status" value="1"/>
</dbReference>